<keyword evidence="3 6" id="KW-0808">Transferase</keyword>
<reference evidence="10" key="1">
    <citation type="submission" date="2017-01" db="EMBL/GenBank/DDBJ databases">
        <title>Comparative genomics of anhydrobiosis in the tardigrade Hypsibius dujardini.</title>
        <authorList>
            <person name="Yoshida Y."/>
            <person name="Koutsovoulos G."/>
            <person name="Laetsch D."/>
            <person name="Stevens L."/>
            <person name="Kumar S."/>
            <person name="Horikawa D."/>
            <person name="Ishino K."/>
            <person name="Komine S."/>
            <person name="Tomita M."/>
            <person name="Blaxter M."/>
            <person name="Arakawa K."/>
        </authorList>
    </citation>
    <scope>NUCLEOTIDE SEQUENCE [LARGE SCALE GENOMIC DNA]</scope>
    <source>
        <strain evidence="10">Z151</strain>
    </source>
</reference>
<dbReference type="EC" id="2.1.1.-" evidence="6"/>
<dbReference type="PANTHER" id="PTHR12315">
    <property type="entry name" value="BICOID-INTERACTING PROTEIN RELATED"/>
    <property type="match status" value="1"/>
</dbReference>
<dbReference type="InterPro" id="IPR039772">
    <property type="entry name" value="Bin3-like"/>
</dbReference>
<feature type="domain" description="Bin3-type SAM" evidence="8">
    <location>
        <begin position="212"/>
        <end position="453"/>
    </location>
</feature>
<evidence type="ECO:0000256" key="4">
    <source>
        <dbReference type="ARBA" id="ARBA00022691"/>
    </source>
</evidence>
<keyword evidence="10" id="KW-1185">Reference proteome</keyword>
<feature type="compositionally biased region" description="Polar residues" evidence="7">
    <location>
        <begin position="27"/>
        <end position="37"/>
    </location>
</feature>
<dbReference type="Pfam" id="PF06859">
    <property type="entry name" value="Bin3"/>
    <property type="match status" value="1"/>
</dbReference>
<feature type="compositionally biased region" description="Gly residues" evidence="7">
    <location>
        <begin position="58"/>
        <end position="68"/>
    </location>
</feature>
<evidence type="ECO:0000256" key="3">
    <source>
        <dbReference type="ARBA" id="ARBA00022679"/>
    </source>
</evidence>
<dbReference type="Pfam" id="PF08241">
    <property type="entry name" value="Methyltransf_11"/>
    <property type="match status" value="1"/>
</dbReference>
<dbReference type="PANTHER" id="PTHR12315:SF0">
    <property type="entry name" value="7SK SNRNA METHYLPHOSPHATE CAPPING ENZYME"/>
    <property type="match status" value="1"/>
</dbReference>
<dbReference type="OrthoDB" id="10017101at2759"/>
<evidence type="ECO:0000256" key="7">
    <source>
        <dbReference type="SAM" id="MobiDB-lite"/>
    </source>
</evidence>
<comment type="caution">
    <text evidence="9">The sequence shown here is derived from an EMBL/GenBank/DDBJ whole genome shotgun (WGS) entry which is preliminary data.</text>
</comment>
<feature type="compositionally biased region" description="Basic and acidic residues" evidence="7">
    <location>
        <begin position="85"/>
        <end position="94"/>
    </location>
</feature>
<evidence type="ECO:0000313" key="9">
    <source>
        <dbReference type="EMBL" id="OQV19299.1"/>
    </source>
</evidence>
<evidence type="ECO:0000259" key="8">
    <source>
        <dbReference type="PROSITE" id="PS51515"/>
    </source>
</evidence>
<evidence type="ECO:0000256" key="6">
    <source>
        <dbReference type="RuleBase" id="RU367087"/>
    </source>
</evidence>
<evidence type="ECO:0000256" key="5">
    <source>
        <dbReference type="PROSITE-ProRule" id="PRU00848"/>
    </source>
</evidence>
<gene>
    <name evidence="9" type="ORF">BV898_06719</name>
</gene>
<keyword evidence="4 5" id="KW-0949">S-adenosyl-L-methionine</keyword>
<dbReference type="GO" id="GO:0032259">
    <property type="term" value="P:methylation"/>
    <property type="evidence" value="ECO:0007669"/>
    <property type="project" value="UniProtKB-KW"/>
</dbReference>
<proteinExistence type="inferred from homology"/>
<dbReference type="EMBL" id="MTYJ01000041">
    <property type="protein sequence ID" value="OQV19299.1"/>
    <property type="molecule type" value="Genomic_DNA"/>
</dbReference>
<name>A0A1W0WVQ6_HYPEX</name>
<evidence type="ECO:0000313" key="10">
    <source>
        <dbReference type="Proteomes" id="UP000192578"/>
    </source>
</evidence>
<dbReference type="PROSITE" id="PS51515">
    <property type="entry name" value="BIN3_SAM"/>
    <property type="match status" value="1"/>
</dbReference>
<protein>
    <recommendedName>
        <fullName evidence="6">RNA methyltransferase</fullName>
        <ecNumber evidence="6">2.1.1.-</ecNumber>
    </recommendedName>
</protein>
<dbReference type="Gene3D" id="3.40.50.150">
    <property type="entry name" value="Vaccinia Virus protein VP39"/>
    <property type="match status" value="1"/>
</dbReference>
<dbReference type="GO" id="GO:0040031">
    <property type="term" value="P:snRNA modification"/>
    <property type="evidence" value="ECO:0007669"/>
    <property type="project" value="TreeGrafter"/>
</dbReference>
<feature type="compositionally biased region" description="Polar residues" evidence="7">
    <location>
        <begin position="1"/>
        <end position="10"/>
    </location>
</feature>
<dbReference type="Proteomes" id="UP000192578">
    <property type="component" value="Unassembled WGS sequence"/>
</dbReference>
<sequence length="461" mass="51934">MSSFAPSSSLKVPDPLQRNSHHRSTVSDEPSSGSTSGTKRKHRGDDVSKERSPPCGTGSSGGGGGGGRGGKRFRRVSGSTHQHHNGSDHHDRGKNQQQYQRSQSFSRDPLGLDPNPPPVTIGKTVNGGHNKNISHNHSRYRRSPYKQVKDPVIMPPKQVMCPDPLQLEVQIKKYNASHAKDANGLSKTERQAERFRYGNYNRYYGYREVATDPRYPLMRREWVEGRECLDIGCNTGQFTLALTKEFAPRFMVGIDIDKKLIRVAKRNVRHYLTEDICRREGFPKSLPILYGPLAAPVAILDSGTVNGPREFPCNIAFLECDYVPHDDVQCRLETEEFDTIFALSITKWIHLNCGDDGLKRFFQRVFRHLRPGGRLILEPQEWSSYSNGKNKGKLTADMKSIYQTIKLVPDQFQEYLLSKEIGFEECEKIELSSKTSVSAGFQRCLFVFKKPSPTTVPSGTS</sequence>
<accession>A0A1W0WVQ6</accession>
<dbReference type="SUPFAM" id="SSF53335">
    <property type="entry name" value="S-adenosyl-L-methionine-dependent methyltransferases"/>
    <property type="match status" value="1"/>
</dbReference>
<dbReference type="GO" id="GO:0008171">
    <property type="term" value="F:O-methyltransferase activity"/>
    <property type="evidence" value="ECO:0007669"/>
    <property type="project" value="UniProtKB-UniRule"/>
</dbReference>
<feature type="compositionally biased region" description="Basic and acidic residues" evidence="7">
    <location>
        <begin position="43"/>
        <end position="52"/>
    </location>
</feature>
<dbReference type="GO" id="GO:0008757">
    <property type="term" value="F:S-adenosylmethionine-dependent methyltransferase activity"/>
    <property type="evidence" value="ECO:0007669"/>
    <property type="project" value="InterPro"/>
</dbReference>
<evidence type="ECO:0000256" key="1">
    <source>
        <dbReference type="ARBA" id="ARBA00008361"/>
    </source>
</evidence>
<dbReference type="InterPro" id="IPR013216">
    <property type="entry name" value="Methyltransf_11"/>
</dbReference>
<dbReference type="InterPro" id="IPR029063">
    <property type="entry name" value="SAM-dependent_MTases_sf"/>
</dbReference>
<organism evidence="9 10">
    <name type="scientific">Hypsibius exemplaris</name>
    <name type="common">Freshwater tardigrade</name>
    <dbReference type="NCBI Taxonomy" id="2072580"/>
    <lineage>
        <taxon>Eukaryota</taxon>
        <taxon>Metazoa</taxon>
        <taxon>Ecdysozoa</taxon>
        <taxon>Tardigrada</taxon>
        <taxon>Eutardigrada</taxon>
        <taxon>Parachela</taxon>
        <taxon>Hypsibioidea</taxon>
        <taxon>Hypsibiidae</taxon>
        <taxon>Hypsibius</taxon>
    </lineage>
</organism>
<dbReference type="CDD" id="cd02440">
    <property type="entry name" value="AdoMet_MTases"/>
    <property type="match status" value="1"/>
</dbReference>
<dbReference type="AlphaFoldDB" id="A0A1W0WVQ6"/>
<dbReference type="InterPro" id="IPR024160">
    <property type="entry name" value="BIN3_SAM-bd_dom"/>
</dbReference>
<feature type="compositionally biased region" description="Basic residues" evidence="7">
    <location>
        <begin position="132"/>
        <end position="143"/>
    </location>
</feature>
<comment type="similarity">
    <text evidence="1 6">Belongs to the methyltransferase superfamily.</text>
</comment>
<dbReference type="GO" id="GO:0008173">
    <property type="term" value="F:RNA methyltransferase activity"/>
    <property type="evidence" value="ECO:0007669"/>
    <property type="project" value="UniProtKB-UniRule"/>
</dbReference>
<evidence type="ECO:0000256" key="2">
    <source>
        <dbReference type="ARBA" id="ARBA00022603"/>
    </source>
</evidence>
<dbReference type="GO" id="GO:0017069">
    <property type="term" value="F:snRNA binding"/>
    <property type="evidence" value="ECO:0007669"/>
    <property type="project" value="TreeGrafter"/>
</dbReference>
<feature type="compositionally biased region" description="Low complexity" evidence="7">
    <location>
        <begin position="96"/>
        <end position="107"/>
    </location>
</feature>
<feature type="region of interest" description="Disordered" evidence="7">
    <location>
        <begin position="1"/>
        <end position="143"/>
    </location>
</feature>
<dbReference type="InterPro" id="IPR010675">
    <property type="entry name" value="Bin3_C"/>
</dbReference>
<keyword evidence="2 6" id="KW-0489">Methyltransferase</keyword>